<evidence type="ECO:0000259" key="2">
    <source>
        <dbReference type="Pfam" id="PF03972"/>
    </source>
</evidence>
<dbReference type="GO" id="GO:0016829">
    <property type="term" value="F:lyase activity"/>
    <property type="evidence" value="ECO:0007669"/>
    <property type="project" value="InterPro"/>
</dbReference>
<dbReference type="OrthoDB" id="9791416at2"/>
<feature type="domain" description="MmgE/PrpD C-terminal" evidence="3">
    <location>
        <begin position="262"/>
        <end position="424"/>
    </location>
</feature>
<comment type="caution">
    <text evidence="4">The sequence shown here is derived from an EMBL/GenBank/DDBJ whole genome shotgun (WGS) entry which is preliminary data.</text>
</comment>
<dbReference type="InterPro" id="IPR036148">
    <property type="entry name" value="MmgE/PrpD_sf"/>
</dbReference>
<dbReference type="InterPro" id="IPR005656">
    <property type="entry name" value="MmgE_PrpD"/>
</dbReference>
<dbReference type="SUPFAM" id="SSF103378">
    <property type="entry name" value="2-methylcitrate dehydratase PrpD"/>
    <property type="match status" value="1"/>
</dbReference>
<sequence length="448" mass="48009">MITEKVARFASKTSYQDLPDQVVDKVKMCLLDWLGCVLAAVDEPVAVITRKLVHEWGGSGQSRVAGLSEKIPAPHAALVHGVMAHTIEFDDIYKDALYHPGAPVIAAAFAVADYLGAPGRELVRAIALGYEISNRLGAAVNPSHYRFWHTTGTVGTFGAAVAAGVLLNLGFSQMVECLGLAGTQAAGLWQAGGTMGKPLHAGKAAMNGVLAALLVREGYGGPQQIIEGEKGFAAATAGSFNSTLFDDMGKEYTIMDVTHKYYPSCGHTHAAIDAALGIVNAHRVRPEEIKQIKVETYRAALEVAGNPSPSTPYEAKFSLPYCIAAAVVYGEPTLADFTESKLAEPEIRRLMDNTFLSVDEEIQAAFPGKRGARVVIGTDRGAFSHFVSCRRGDPENQLTWSEIKHKFHALAGPCLKPENTATVMGLVLEIDRFSDVSRLAGQIFGLER</sequence>
<dbReference type="PANTHER" id="PTHR16943">
    <property type="entry name" value="2-METHYLCITRATE DEHYDRATASE-RELATED"/>
    <property type="match status" value="1"/>
</dbReference>
<dbReference type="InterPro" id="IPR045337">
    <property type="entry name" value="MmgE_PrpD_C"/>
</dbReference>
<dbReference type="Gene3D" id="3.30.1330.120">
    <property type="entry name" value="2-methylcitrate dehydratase PrpD"/>
    <property type="match status" value="1"/>
</dbReference>
<organism evidence="4 5">
    <name type="scientific">Desulfofundulus thermobenzoicus</name>
    <dbReference type="NCBI Taxonomy" id="29376"/>
    <lineage>
        <taxon>Bacteria</taxon>
        <taxon>Bacillati</taxon>
        <taxon>Bacillota</taxon>
        <taxon>Clostridia</taxon>
        <taxon>Eubacteriales</taxon>
        <taxon>Peptococcaceae</taxon>
        <taxon>Desulfofundulus</taxon>
    </lineage>
</organism>
<dbReference type="PANTHER" id="PTHR16943:SF8">
    <property type="entry name" value="2-METHYLCITRATE DEHYDRATASE"/>
    <property type="match status" value="1"/>
</dbReference>
<reference evidence="4 5" key="1">
    <citation type="submission" date="2019-10" db="EMBL/GenBank/DDBJ databases">
        <title>Comparative genomics of sulfur disproportionating microorganisms.</title>
        <authorList>
            <person name="Ward L.M."/>
            <person name="Bertran E."/>
            <person name="Johnston D."/>
        </authorList>
    </citation>
    <scope>NUCLEOTIDE SEQUENCE [LARGE SCALE GENOMIC DNA]</scope>
    <source>
        <strain evidence="4 5">DSM 14055</strain>
    </source>
</reference>
<dbReference type="Proteomes" id="UP000441717">
    <property type="component" value="Unassembled WGS sequence"/>
</dbReference>
<evidence type="ECO:0000259" key="3">
    <source>
        <dbReference type="Pfam" id="PF19305"/>
    </source>
</evidence>
<protein>
    <submittedName>
        <fullName evidence="4">MmgE/PrpD family protein</fullName>
    </submittedName>
</protein>
<dbReference type="InterPro" id="IPR045336">
    <property type="entry name" value="MmgE_PrpD_N"/>
</dbReference>
<proteinExistence type="inferred from homology"/>
<evidence type="ECO:0000313" key="4">
    <source>
        <dbReference type="EMBL" id="MQL53138.1"/>
    </source>
</evidence>
<dbReference type="EMBL" id="WHYR01000039">
    <property type="protein sequence ID" value="MQL53138.1"/>
    <property type="molecule type" value="Genomic_DNA"/>
</dbReference>
<evidence type="ECO:0000256" key="1">
    <source>
        <dbReference type="ARBA" id="ARBA00006174"/>
    </source>
</evidence>
<dbReference type="InterPro" id="IPR042188">
    <property type="entry name" value="MmgE/PrpD_sf_2"/>
</dbReference>
<dbReference type="Pfam" id="PF03972">
    <property type="entry name" value="MmgE_PrpD_N"/>
    <property type="match status" value="1"/>
</dbReference>
<evidence type="ECO:0000313" key="5">
    <source>
        <dbReference type="Proteomes" id="UP000441717"/>
    </source>
</evidence>
<dbReference type="Gene3D" id="1.10.4100.10">
    <property type="entry name" value="2-methylcitrate dehydratase PrpD"/>
    <property type="match status" value="1"/>
</dbReference>
<dbReference type="AlphaFoldDB" id="A0A6N7IVH3"/>
<gene>
    <name evidence="4" type="ORF">GFC01_12905</name>
</gene>
<accession>A0A6N7IVH3</accession>
<dbReference type="RefSeq" id="WP_152947600.1">
    <property type="nucleotide sequence ID" value="NZ_WHYR01000039.1"/>
</dbReference>
<dbReference type="Pfam" id="PF19305">
    <property type="entry name" value="MmgE_PrpD_C"/>
    <property type="match status" value="1"/>
</dbReference>
<dbReference type="InterPro" id="IPR042183">
    <property type="entry name" value="MmgE/PrpD_sf_1"/>
</dbReference>
<feature type="domain" description="MmgE/PrpD N-terminal" evidence="2">
    <location>
        <begin position="5"/>
        <end position="240"/>
    </location>
</feature>
<comment type="similarity">
    <text evidence="1">Belongs to the PrpD family.</text>
</comment>
<name>A0A6N7IVH3_9FIRM</name>
<keyword evidence="5" id="KW-1185">Reference proteome</keyword>